<dbReference type="STRING" id="1272.GCA_900014985_02451"/>
<dbReference type="PANTHER" id="PTHR33990:SF1">
    <property type="entry name" value="PROTEIN YJDN"/>
    <property type="match status" value="1"/>
</dbReference>
<dbReference type="InterPro" id="IPR029068">
    <property type="entry name" value="Glyas_Bleomycin-R_OHBP_Dase"/>
</dbReference>
<dbReference type="PANTHER" id="PTHR33990">
    <property type="entry name" value="PROTEIN YJDN-RELATED"/>
    <property type="match status" value="1"/>
</dbReference>
<dbReference type="CDD" id="cd06588">
    <property type="entry name" value="PhnB_like"/>
    <property type="match status" value="1"/>
</dbReference>
<dbReference type="RefSeq" id="WP_068471014.1">
    <property type="nucleotide sequence ID" value="NZ_BJNW01000019.1"/>
</dbReference>
<feature type="domain" description="Glyoxalase/fosfomycin resistance/dioxygenase" evidence="1">
    <location>
        <begin position="15"/>
        <end position="134"/>
    </location>
</feature>
<sequence length="140" mass="14585">MKPLLATYISLPGTAAEAMQHWQDVFGGELSITRYGDLGLEGIPFDPDPQAVAHSTLVLPGGTIAAGDAMGDGEYPLTGTAYSLLYTAGSADEARTAIGKLEAGGGQMNMPFAVAPWGDWYGQVLDRFGVMWAFTAPAGS</sequence>
<keyword evidence="3" id="KW-1185">Reference proteome</keyword>
<evidence type="ECO:0000313" key="3">
    <source>
        <dbReference type="Proteomes" id="UP000315730"/>
    </source>
</evidence>
<gene>
    <name evidence="2" type="ORF">KVA01_20420</name>
</gene>
<proteinExistence type="predicted"/>
<dbReference type="Pfam" id="PF00903">
    <property type="entry name" value="Glyoxalase"/>
    <property type="match status" value="1"/>
</dbReference>
<dbReference type="InterPro" id="IPR028973">
    <property type="entry name" value="PhnB-like"/>
</dbReference>
<dbReference type="InterPro" id="IPR004360">
    <property type="entry name" value="Glyas_Fos-R_dOase_dom"/>
</dbReference>
<reference evidence="2 3" key="1">
    <citation type="submission" date="2019-06" db="EMBL/GenBank/DDBJ databases">
        <title>Whole genome shotgun sequence of Kocuria varians NBRC 15358.</title>
        <authorList>
            <person name="Hosoyama A."/>
            <person name="Uohara A."/>
            <person name="Ohji S."/>
            <person name="Ichikawa N."/>
        </authorList>
    </citation>
    <scope>NUCLEOTIDE SEQUENCE [LARGE SCALE GENOMIC DNA]</scope>
    <source>
        <strain evidence="2 3">NBRC 15358</strain>
    </source>
</reference>
<dbReference type="Proteomes" id="UP000315730">
    <property type="component" value="Unassembled WGS sequence"/>
</dbReference>
<name>A0A4Y4D9C6_KOCVA</name>
<dbReference type="Gene3D" id="3.10.180.10">
    <property type="entry name" value="2,3-Dihydroxybiphenyl 1,2-Dioxygenase, domain 1"/>
    <property type="match status" value="1"/>
</dbReference>
<protein>
    <submittedName>
        <fullName evidence="2">VOC family protein</fullName>
    </submittedName>
</protein>
<comment type="caution">
    <text evidence="2">The sequence shown here is derived from an EMBL/GenBank/DDBJ whole genome shotgun (WGS) entry which is preliminary data.</text>
</comment>
<dbReference type="OrthoDB" id="9795306at2"/>
<dbReference type="EMBL" id="BJNW01000019">
    <property type="protein sequence ID" value="GEC99887.1"/>
    <property type="molecule type" value="Genomic_DNA"/>
</dbReference>
<evidence type="ECO:0000313" key="2">
    <source>
        <dbReference type="EMBL" id="GEC99887.1"/>
    </source>
</evidence>
<accession>A0A4Y4D9C6</accession>
<evidence type="ECO:0000259" key="1">
    <source>
        <dbReference type="Pfam" id="PF00903"/>
    </source>
</evidence>
<dbReference type="SUPFAM" id="SSF54593">
    <property type="entry name" value="Glyoxalase/Bleomycin resistance protein/Dihydroxybiphenyl dioxygenase"/>
    <property type="match status" value="1"/>
</dbReference>
<dbReference type="AlphaFoldDB" id="A0A4Y4D9C6"/>
<organism evidence="2 3">
    <name type="scientific">Kocuria varians</name>
    <name type="common">Micrococcus varians</name>
    <dbReference type="NCBI Taxonomy" id="1272"/>
    <lineage>
        <taxon>Bacteria</taxon>
        <taxon>Bacillati</taxon>
        <taxon>Actinomycetota</taxon>
        <taxon>Actinomycetes</taxon>
        <taxon>Micrococcales</taxon>
        <taxon>Micrococcaceae</taxon>
        <taxon>Kocuria</taxon>
    </lineage>
</organism>